<evidence type="ECO:0000313" key="4">
    <source>
        <dbReference type="EMBL" id="VFT78800.1"/>
    </source>
</evidence>
<dbReference type="AlphaFoldDB" id="A0A485K5G2"/>
<feature type="region of interest" description="Disordered" evidence="2">
    <location>
        <begin position="230"/>
        <end position="317"/>
    </location>
</feature>
<gene>
    <name evidence="4" type="primary">Aste57867_1587</name>
    <name evidence="3" type="ORF">As57867_001586</name>
    <name evidence="4" type="ORF">ASTE57867_1587</name>
</gene>
<reference evidence="4 5" key="1">
    <citation type="submission" date="2019-03" db="EMBL/GenBank/DDBJ databases">
        <authorList>
            <person name="Gaulin E."/>
            <person name="Dumas B."/>
        </authorList>
    </citation>
    <scope>NUCLEOTIDE SEQUENCE [LARGE SCALE GENOMIC DNA]</scope>
    <source>
        <strain evidence="4">CBS 568.67</strain>
    </source>
</reference>
<feature type="region of interest" description="Disordered" evidence="2">
    <location>
        <begin position="190"/>
        <end position="209"/>
    </location>
</feature>
<feature type="compositionally biased region" description="Basic and acidic residues" evidence="2">
    <location>
        <begin position="268"/>
        <end position="282"/>
    </location>
</feature>
<feature type="compositionally biased region" description="Polar residues" evidence="2">
    <location>
        <begin position="287"/>
        <end position="311"/>
    </location>
</feature>
<feature type="compositionally biased region" description="Polar residues" evidence="2">
    <location>
        <begin position="1"/>
        <end position="18"/>
    </location>
</feature>
<dbReference type="EMBL" id="VJMH01000135">
    <property type="protein sequence ID" value="KAF0718617.1"/>
    <property type="molecule type" value="Genomic_DNA"/>
</dbReference>
<evidence type="ECO:0000313" key="3">
    <source>
        <dbReference type="EMBL" id="KAF0718617.1"/>
    </source>
</evidence>
<organism evidence="4 5">
    <name type="scientific">Aphanomyces stellatus</name>
    <dbReference type="NCBI Taxonomy" id="120398"/>
    <lineage>
        <taxon>Eukaryota</taxon>
        <taxon>Sar</taxon>
        <taxon>Stramenopiles</taxon>
        <taxon>Oomycota</taxon>
        <taxon>Saprolegniomycetes</taxon>
        <taxon>Saprolegniales</taxon>
        <taxon>Verrucalvaceae</taxon>
        <taxon>Aphanomyces</taxon>
    </lineage>
</organism>
<evidence type="ECO:0000256" key="2">
    <source>
        <dbReference type="SAM" id="MobiDB-lite"/>
    </source>
</evidence>
<protein>
    <submittedName>
        <fullName evidence="4">Aste57867_1587 protein</fullName>
    </submittedName>
</protein>
<dbReference type="EMBL" id="CAADRA010000135">
    <property type="protein sequence ID" value="VFT78800.1"/>
    <property type="molecule type" value="Genomic_DNA"/>
</dbReference>
<keyword evidence="1" id="KW-0175">Coiled coil</keyword>
<feature type="region of interest" description="Disordered" evidence="2">
    <location>
        <begin position="1"/>
        <end position="21"/>
    </location>
</feature>
<name>A0A485K5G2_9STRA</name>
<accession>A0A485K5G2</accession>
<proteinExistence type="predicted"/>
<reference evidence="3" key="2">
    <citation type="submission" date="2019-06" db="EMBL/GenBank/DDBJ databases">
        <title>Genomics analysis of Aphanomyces spp. identifies a new class of oomycete effector associated with host adaptation.</title>
        <authorList>
            <person name="Gaulin E."/>
        </authorList>
    </citation>
    <scope>NUCLEOTIDE SEQUENCE</scope>
    <source>
        <strain evidence="3">CBS 578.67</strain>
    </source>
</reference>
<evidence type="ECO:0000313" key="5">
    <source>
        <dbReference type="Proteomes" id="UP000332933"/>
    </source>
</evidence>
<feature type="coiled-coil region" evidence="1">
    <location>
        <begin position="90"/>
        <end position="117"/>
    </location>
</feature>
<evidence type="ECO:0000256" key="1">
    <source>
        <dbReference type="SAM" id="Coils"/>
    </source>
</evidence>
<keyword evidence="5" id="KW-1185">Reference proteome</keyword>
<dbReference type="Proteomes" id="UP000332933">
    <property type="component" value="Unassembled WGS sequence"/>
</dbReference>
<sequence>MPIQDSQSQQPETVQDPSAYQDECEGWVTKSLQLLTESKNDELLHGAWNEHEELVQETEDLRVYRVEMESKLGHKQDGKNHLDSDEKELLTKLDDQLEDYNEQIHAANERIDEINASHEVDEITEMLASEATLKVEEASLPEARQLCMLLFKLLVEAKTTEVKKNVELERAEFQIESLRKRLRDQARRQVHSDMQVAASDENADTGSLKSLLPHASKRVVTLLAEALAERKDATAARRKSSKMQPKETNKPPSTKQQRPREPVAAPTEAEHSVAHEGPKKGGDIFSRLNSQFTASAQSKQRQTTNRPTKSGTRAPFF</sequence>